<accession>A0ABT9ZM50</accession>
<evidence type="ECO:0000313" key="2">
    <source>
        <dbReference type="Proteomes" id="UP001234495"/>
    </source>
</evidence>
<dbReference type="Proteomes" id="UP001234495">
    <property type="component" value="Unassembled WGS sequence"/>
</dbReference>
<comment type="caution">
    <text evidence="1">The sequence shown here is derived from an EMBL/GenBank/DDBJ whole genome shotgun (WGS) entry which is preliminary data.</text>
</comment>
<keyword evidence="2" id="KW-1185">Reference proteome</keyword>
<sequence>MVKKDLGIITIFVTDYGINSSKLRKVIGGKYNR</sequence>
<organism evidence="1 2">
    <name type="scientific">Metabacillus malikii</name>
    <dbReference type="NCBI Taxonomy" id="1504265"/>
    <lineage>
        <taxon>Bacteria</taxon>
        <taxon>Bacillati</taxon>
        <taxon>Bacillota</taxon>
        <taxon>Bacilli</taxon>
        <taxon>Bacillales</taxon>
        <taxon>Bacillaceae</taxon>
        <taxon>Metabacillus</taxon>
    </lineage>
</organism>
<gene>
    <name evidence="1" type="ORF">J2S19_003915</name>
</gene>
<evidence type="ECO:0000313" key="1">
    <source>
        <dbReference type="EMBL" id="MDQ0232593.1"/>
    </source>
</evidence>
<dbReference type="EMBL" id="JAUSUD010000023">
    <property type="protein sequence ID" value="MDQ0232593.1"/>
    <property type="molecule type" value="Genomic_DNA"/>
</dbReference>
<name>A0ABT9ZM50_9BACI</name>
<proteinExistence type="predicted"/>
<reference evidence="1 2" key="1">
    <citation type="submission" date="2023-07" db="EMBL/GenBank/DDBJ databases">
        <title>Genomic Encyclopedia of Type Strains, Phase IV (KMG-IV): sequencing the most valuable type-strain genomes for metagenomic binning, comparative biology and taxonomic classification.</title>
        <authorList>
            <person name="Goeker M."/>
        </authorList>
    </citation>
    <scope>NUCLEOTIDE SEQUENCE [LARGE SCALE GENOMIC DNA]</scope>
    <source>
        <strain evidence="1 2">DSM 29005</strain>
    </source>
</reference>
<protein>
    <submittedName>
        <fullName evidence="1">Uncharacterized protein</fullName>
    </submittedName>
</protein>